<accession>A0A1I2ES99</accession>
<organism evidence="2 3">
    <name type="scientific">Streptomyces mirabilis</name>
    <dbReference type="NCBI Taxonomy" id="68239"/>
    <lineage>
        <taxon>Bacteria</taxon>
        <taxon>Bacillati</taxon>
        <taxon>Actinomycetota</taxon>
        <taxon>Actinomycetes</taxon>
        <taxon>Kitasatosporales</taxon>
        <taxon>Streptomycetaceae</taxon>
        <taxon>Streptomyces</taxon>
    </lineage>
</organism>
<protein>
    <submittedName>
        <fullName evidence="2">Uncharacterized protein</fullName>
    </submittedName>
</protein>
<dbReference type="Proteomes" id="UP000181942">
    <property type="component" value="Unassembled WGS sequence"/>
</dbReference>
<sequence length="58" mass="5808">MACPRPSPTTATRAVPGCGRRDRGTGRSHGARPRMSRSAGAAAAVARAPGIAGGHRVT</sequence>
<dbReference type="EMBL" id="FONR01000003">
    <property type="protein sequence ID" value="SFE96004.1"/>
    <property type="molecule type" value="Genomic_DNA"/>
</dbReference>
<name>A0A1I2ES99_9ACTN</name>
<reference evidence="2 3" key="1">
    <citation type="submission" date="2016-10" db="EMBL/GenBank/DDBJ databases">
        <authorList>
            <person name="de Groot N.N."/>
        </authorList>
    </citation>
    <scope>NUCLEOTIDE SEQUENCE [LARGE SCALE GENOMIC DNA]</scope>
    <source>
        <strain evidence="2 3">OK461</strain>
    </source>
</reference>
<dbReference type="AlphaFoldDB" id="A0A1I2ES99"/>
<evidence type="ECO:0000313" key="2">
    <source>
        <dbReference type="EMBL" id="SFE96004.1"/>
    </source>
</evidence>
<evidence type="ECO:0000313" key="3">
    <source>
        <dbReference type="Proteomes" id="UP000181942"/>
    </source>
</evidence>
<feature type="compositionally biased region" description="Low complexity" evidence="1">
    <location>
        <begin position="36"/>
        <end position="50"/>
    </location>
</feature>
<proteinExistence type="predicted"/>
<feature type="region of interest" description="Disordered" evidence="1">
    <location>
        <begin position="1"/>
        <end position="58"/>
    </location>
</feature>
<evidence type="ECO:0000256" key="1">
    <source>
        <dbReference type="SAM" id="MobiDB-lite"/>
    </source>
</evidence>
<gene>
    <name evidence="2" type="ORF">SAMN02787118_10370</name>
</gene>